<dbReference type="Proteomes" id="UP001497535">
    <property type="component" value="Unassembled WGS sequence"/>
</dbReference>
<keyword evidence="2" id="KW-1185">Reference proteome</keyword>
<dbReference type="EMBL" id="CAVMJV010000030">
    <property type="protein sequence ID" value="CAK5076253.1"/>
    <property type="molecule type" value="Genomic_DNA"/>
</dbReference>
<organism evidence="1 2">
    <name type="scientific">Meloidogyne enterolobii</name>
    <name type="common">Root-knot nematode worm</name>
    <name type="synonym">Meloidogyne mayaguensis</name>
    <dbReference type="NCBI Taxonomy" id="390850"/>
    <lineage>
        <taxon>Eukaryota</taxon>
        <taxon>Metazoa</taxon>
        <taxon>Ecdysozoa</taxon>
        <taxon>Nematoda</taxon>
        <taxon>Chromadorea</taxon>
        <taxon>Rhabditida</taxon>
        <taxon>Tylenchina</taxon>
        <taxon>Tylenchomorpha</taxon>
        <taxon>Tylenchoidea</taxon>
        <taxon>Meloidogynidae</taxon>
        <taxon>Meloidogyninae</taxon>
        <taxon>Meloidogyne</taxon>
    </lineage>
</organism>
<accession>A0ACB0ZCR5</accession>
<name>A0ACB0ZCR5_MELEN</name>
<evidence type="ECO:0000313" key="2">
    <source>
        <dbReference type="Proteomes" id="UP001497535"/>
    </source>
</evidence>
<proteinExistence type="predicted"/>
<protein>
    <submittedName>
        <fullName evidence="1">Uncharacterized protein</fullName>
    </submittedName>
</protein>
<gene>
    <name evidence="1" type="ORF">MENTE1834_LOCUS23115</name>
</gene>
<comment type="caution">
    <text evidence="1">The sequence shown here is derived from an EMBL/GenBank/DDBJ whole genome shotgun (WGS) entry which is preliminary data.</text>
</comment>
<evidence type="ECO:0000313" key="1">
    <source>
        <dbReference type="EMBL" id="CAK5076253.1"/>
    </source>
</evidence>
<reference evidence="1" key="1">
    <citation type="submission" date="2023-11" db="EMBL/GenBank/DDBJ databases">
        <authorList>
            <person name="Poullet M."/>
        </authorList>
    </citation>
    <scope>NUCLEOTIDE SEQUENCE</scope>
    <source>
        <strain evidence="1">E1834</strain>
    </source>
</reference>
<sequence length="76" mass="9142">MEDEVLSVIGEHTCDQFVEEPVQVKPDKTIKRKAAEDLFRIPYQQEVKCLKRKIFYFQREDDLNFTITDFFIALKR</sequence>